<reference evidence="2" key="1">
    <citation type="journal article" date="2019" name="Sci. Rep.">
        <title>Draft genome of Tanacetum cinerariifolium, the natural source of mosquito coil.</title>
        <authorList>
            <person name="Yamashiro T."/>
            <person name="Shiraishi A."/>
            <person name="Satake H."/>
            <person name="Nakayama K."/>
        </authorList>
    </citation>
    <scope>NUCLEOTIDE SEQUENCE</scope>
</reference>
<keyword evidence="1" id="KW-0812">Transmembrane</keyword>
<protein>
    <submittedName>
        <fullName evidence="2">Phospholipase-like protein</fullName>
    </submittedName>
</protein>
<proteinExistence type="predicted"/>
<organism evidence="2">
    <name type="scientific">Tanacetum cinerariifolium</name>
    <name type="common">Dalmatian daisy</name>
    <name type="synonym">Chrysanthemum cinerariifolium</name>
    <dbReference type="NCBI Taxonomy" id="118510"/>
    <lineage>
        <taxon>Eukaryota</taxon>
        <taxon>Viridiplantae</taxon>
        <taxon>Streptophyta</taxon>
        <taxon>Embryophyta</taxon>
        <taxon>Tracheophyta</taxon>
        <taxon>Spermatophyta</taxon>
        <taxon>Magnoliopsida</taxon>
        <taxon>eudicotyledons</taxon>
        <taxon>Gunneridae</taxon>
        <taxon>Pentapetalae</taxon>
        <taxon>asterids</taxon>
        <taxon>campanulids</taxon>
        <taxon>Asterales</taxon>
        <taxon>Asteraceae</taxon>
        <taxon>Asteroideae</taxon>
        <taxon>Anthemideae</taxon>
        <taxon>Anthemidinae</taxon>
        <taxon>Tanacetum</taxon>
    </lineage>
</organism>
<dbReference type="AlphaFoldDB" id="A0A6L2MHC1"/>
<name>A0A6L2MHC1_TANCI</name>
<keyword evidence="1" id="KW-1133">Transmembrane helix</keyword>
<evidence type="ECO:0000313" key="2">
    <source>
        <dbReference type="EMBL" id="GEU71615.1"/>
    </source>
</evidence>
<feature type="transmembrane region" description="Helical" evidence="1">
    <location>
        <begin position="358"/>
        <end position="376"/>
    </location>
</feature>
<accession>A0A6L2MHC1</accession>
<dbReference type="EMBL" id="BKCJ010006337">
    <property type="protein sequence ID" value="GEU71615.1"/>
    <property type="molecule type" value="Genomic_DNA"/>
</dbReference>
<gene>
    <name evidence="2" type="ORF">Tci_043593</name>
</gene>
<sequence length="443" mass="51753">MQSLEAMEGLCTSLTILPKEIKSLKARVYKLETIINVITKKRVKSEAQVILVTSIGMIKMVNFFHLMFPNQSANKDPINELVDALDDLLDENGVVEVEKYLSQDDGLKVQKLEAENKRLAEKRRIRFHKMKEQENDMKSSYFSNSTHMKLALEKCRTNKRKHVNVLWPPVEEDTYVKVLSIDTLKKQNNVLDQYMIEKCQQLKPWGEEFPWCNDIFVDGSFWDALIGLEDKRLGWLLDDHVELWVWYMWHFRQSCHDWSIVSCYFFTPLLQDSMPFFYVTDEIYPMAWRDVEQFHIQSGNVTFYDSQKIEGVEYRLWYLKMRSYLETKLPVLLHRTGVFARESIPTTIVLSLVKNRMSLSRVVYLVIVACLYAYFFTGQRLLGFAGVSGEGVVKVVGSGGVGQEVGKWRLQVWRESWNVYRVFKRGGVTGKRVWHIYTIGPCG</sequence>
<keyword evidence="1" id="KW-0472">Membrane</keyword>
<evidence type="ECO:0000256" key="1">
    <source>
        <dbReference type="SAM" id="Phobius"/>
    </source>
</evidence>
<comment type="caution">
    <text evidence="2">The sequence shown here is derived from an EMBL/GenBank/DDBJ whole genome shotgun (WGS) entry which is preliminary data.</text>
</comment>